<dbReference type="SUPFAM" id="SSF69572">
    <property type="entry name" value="Activating enzymes of the ubiquitin-like proteins"/>
    <property type="match status" value="1"/>
</dbReference>
<dbReference type="PRINTS" id="PR01849">
    <property type="entry name" value="UBIQUITINACT"/>
</dbReference>
<dbReference type="InterPro" id="IPR045886">
    <property type="entry name" value="ThiF/MoeB/HesA"/>
</dbReference>
<evidence type="ECO:0000256" key="9">
    <source>
        <dbReference type="SAM" id="MobiDB-lite"/>
    </source>
</evidence>
<protein>
    <recommendedName>
        <fullName evidence="7">SUMO-activating enzyme subunit 1</fullName>
    </recommendedName>
    <alternativeName>
        <fullName evidence="8">Ubiquitin-like 1-activating enzyme E1A</fullName>
    </alternativeName>
</protein>
<evidence type="ECO:0000256" key="1">
    <source>
        <dbReference type="ARBA" id="ARBA00004123"/>
    </source>
</evidence>
<evidence type="ECO:0000256" key="6">
    <source>
        <dbReference type="ARBA" id="ARBA00026003"/>
    </source>
</evidence>
<gene>
    <name evidence="11" type="ORF">ALC62_12938</name>
</gene>
<dbReference type="GO" id="GO:0005737">
    <property type="term" value="C:cytoplasm"/>
    <property type="evidence" value="ECO:0007669"/>
    <property type="project" value="TreeGrafter"/>
</dbReference>
<dbReference type="STRING" id="456900.A0A195C8D5"/>
<dbReference type="Gene3D" id="3.40.50.720">
    <property type="entry name" value="NAD(P)-binding Rossmann-like Domain"/>
    <property type="match status" value="1"/>
</dbReference>
<dbReference type="Pfam" id="PF00899">
    <property type="entry name" value="ThiF"/>
    <property type="match status" value="1"/>
</dbReference>
<organism evidence="11 12">
    <name type="scientific">Cyphomyrmex costatus</name>
    <dbReference type="NCBI Taxonomy" id="456900"/>
    <lineage>
        <taxon>Eukaryota</taxon>
        <taxon>Metazoa</taxon>
        <taxon>Ecdysozoa</taxon>
        <taxon>Arthropoda</taxon>
        <taxon>Hexapoda</taxon>
        <taxon>Insecta</taxon>
        <taxon>Pterygota</taxon>
        <taxon>Neoptera</taxon>
        <taxon>Endopterygota</taxon>
        <taxon>Hymenoptera</taxon>
        <taxon>Apocrita</taxon>
        <taxon>Aculeata</taxon>
        <taxon>Formicoidea</taxon>
        <taxon>Formicidae</taxon>
        <taxon>Myrmicinae</taxon>
        <taxon>Cyphomyrmex</taxon>
    </lineage>
</organism>
<dbReference type="PANTHER" id="PTHR10953">
    <property type="entry name" value="UBIQUITIN-ACTIVATING ENZYME E1"/>
    <property type="match status" value="1"/>
</dbReference>
<dbReference type="GO" id="GO:0019948">
    <property type="term" value="F:SUMO activating enzyme activity"/>
    <property type="evidence" value="ECO:0007669"/>
    <property type="project" value="TreeGrafter"/>
</dbReference>
<accession>A0A195C8D5</accession>
<dbReference type="AlphaFoldDB" id="A0A195C8D5"/>
<feature type="region of interest" description="Disordered" evidence="9">
    <location>
        <begin position="71"/>
        <end position="104"/>
    </location>
</feature>
<evidence type="ECO:0000256" key="5">
    <source>
        <dbReference type="ARBA" id="ARBA00023242"/>
    </source>
</evidence>
<keyword evidence="5" id="KW-0539">Nucleus</keyword>
<comment type="similarity">
    <text evidence="3">Belongs to the ubiquitin-activating E1 family.</text>
</comment>
<feature type="compositionally biased region" description="Polar residues" evidence="9">
    <location>
        <begin position="71"/>
        <end position="81"/>
    </location>
</feature>
<evidence type="ECO:0000256" key="8">
    <source>
        <dbReference type="ARBA" id="ARBA00044354"/>
    </source>
</evidence>
<dbReference type="InterPro" id="IPR035985">
    <property type="entry name" value="Ubiquitin-activating_enz"/>
</dbReference>
<evidence type="ECO:0000256" key="4">
    <source>
        <dbReference type="ARBA" id="ARBA00022786"/>
    </source>
</evidence>
<evidence type="ECO:0000256" key="2">
    <source>
        <dbReference type="ARBA" id="ARBA00004718"/>
    </source>
</evidence>
<evidence type="ECO:0000259" key="10">
    <source>
        <dbReference type="Pfam" id="PF00899"/>
    </source>
</evidence>
<proteinExistence type="inferred from homology"/>
<dbReference type="PANTHER" id="PTHR10953:SF162">
    <property type="entry name" value="SUMO-ACTIVATING ENZYME SUBUNIT 1"/>
    <property type="match status" value="1"/>
</dbReference>
<keyword evidence="4" id="KW-0833">Ubl conjugation pathway</keyword>
<comment type="subunit">
    <text evidence="6">Heterodimer of SAE1 and UBA2/SAE2. The heterodimer corresponds to the two domains that are encoded on a single polypeptide chain in ubiquitin-activating enzyme E1. Interacts with UBE2I.</text>
</comment>
<dbReference type="GO" id="GO:0016925">
    <property type="term" value="P:protein sumoylation"/>
    <property type="evidence" value="ECO:0007669"/>
    <property type="project" value="TreeGrafter"/>
</dbReference>
<dbReference type="GO" id="GO:0031510">
    <property type="term" value="C:SUMO activating enzyme complex"/>
    <property type="evidence" value="ECO:0007669"/>
    <property type="project" value="TreeGrafter"/>
</dbReference>
<evidence type="ECO:0000313" key="11">
    <source>
        <dbReference type="EMBL" id="KYM96431.1"/>
    </source>
</evidence>
<comment type="pathway">
    <text evidence="2">Protein modification; protein sumoylation.</text>
</comment>
<sequence length="416" mass="46751">MVRRSHARCYDIWRETAREESQSLTRRENDRLSRSPLKIAVRWVRATVHQVAQVTPTKARRAPLPLCHTTSTFPPLSSPAGTSHAFPSPTGGKEARRGKRERERSMHLAKCGTERLRAAKVLLIGLDGFGAEIAKNIILAGVKSVTFLDHRNVTELDRCSQFFVPKEDVGKNKAEASLPRAQNLNPMVNVNADSDKVDDKPDEYFGQFDIVCAMHCTITQLKRVNRVCRNQNVKFFAGDVWGALGYVFIDLQEHKYVEDVSKSKKVMIPEGGEPVGKEKIETITVSKKHTETFVPFDFILNVPKTSLVREEEIYYMMLILLNYREKYGEDPLPNERGCENLKNEASAIIKKYELGDKINNLVEGDLYGQLSPVCSVLGGVMAQEIIKAASQKHAPLNNLFTFNPDTSCGVILKLGY</sequence>
<feature type="domain" description="THIF-type NAD/FAD binding fold" evidence="10">
    <location>
        <begin position="110"/>
        <end position="403"/>
    </location>
</feature>
<evidence type="ECO:0000256" key="3">
    <source>
        <dbReference type="ARBA" id="ARBA00005673"/>
    </source>
</evidence>
<comment type="subcellular location">
    <subcellularLocation>
        <location evidence="1">Nucleus</location>
    </subcellularLocation>
</comment>
<name>A0A195C8D5_9HYME</name>
<evidence type="ECO:0000313" key="12">
    <source>
        <dbReference type="Proteomes" id="UP000078542"/>
    </source>
</evidence>
<dbReference type="Proteomes" id="UP000078542">
    <property type="component" value="Unassembled WGS sequence"/>
</dbReference>
<dbReference type="InterPro" id="IPR000011">
    <property type="entry name" value="UBQ/SUMO-activ_enz_E1-like"/>
</dbReference>
<evidence type="ECO:0000256" key="7">
    <source>
        <dbReference type="ARBA" id="ARBA00044187"/>
    </source>
</evidence>
<dbReference type="EMBL" id="KQ978219">
    <property type="protein sequence ID" value="KYM96431.1"/>
    <property type="molecule type" value="Genomic_DNA"/>
</dbReference>
<reference evidence="11 12" key="1">
    <citation type="submission" date="2016-03" db="EMBL/GenBank/DDBJ databases">
        <title>Cyphomyrmex costatus WGS genome.</title>
        <authorList>
            <person name="Nygaard S."/>
            <person name="Hu H."/>
            <person name="Boomsma J."/>
            <person name="Zhang G."/>
        </authorList>
    </citation>
    <scope>NUCLEOTIDE SEQUENCE [LARGE SCALE GENOMIC DNA]</scope>
    <source>
        <strain evidence="11">MS0001</strain>
        <tissue evidence="11">Whole body</tissue>
    </source>
</reference>
<keyword evidence="12" id="KW-1185">Reference proteome</keyword>
<dbReference type="InterPro" id="IPR000594">
    <property type="entry name" value="ThiF_NAD_FAD-bd"/>
</dbReference>